<evidence type="ECO:0000313" key="4">
    <source>
        <dbReference type="EMBL" id="KAE9269358.1"/>
    </source>
</evidence>
<protein>
    <recommendedName>
        <fullName evidence="8">Secreted protein</fullName>
    </recommendedName>
</protein>
<evidence type="ECO:0000313" key="5">
    <source>
        <dbReference type="Proteomes" id="UP000429607"/>
    </source>
</evidence>
<dbReference type="Proteomes" id="UP000435112">
    <property type="component" value="Unassembled WGS sequence"/>
</dbReference>
<dbReference type="Proteomes" id="UP000429607">
    <property type="component" value="Unassembled WGS sequence"/>
</dbReference>
<feature type="signal peptide" evidence="1">
    <location>
        <begin position="1"/>
        <end position="25"/>
    </location>
</feature>
<dbReference type="EMBL" id="QXFV01004998">
    <property type="protein sequence ID" value="KAE8966801.1"/>
    <property type="molecule type" value="Genomic_DNA"/>
</dbReference>
<accession>A0A6A3HBC6</accession>
<evidence type="ECO:0000313" key="7">
    <source>
        <dbReference type="Proteomes" id="UP000435112"/>
    </source>
</evidence>
<name>A0A6A3HBC6_9STRA</name>
<proteinExistence type="predicted"/>
<sequence length="81" mass="8978">MMPRRRQRLWTPAVLLGSAASTARANLSAAFLKICPWRPAGNSGCRSLWFSQCTCIKYMYTGRTSGCRLRHTLTCAEGGSH</sequence>
<dbReference type="EMBL" id="QXFU01004896">
    <property type="protein sequence ID" value="KAE8966560.1"/>
    <property type="molecule type" value="Genomic_DNA"/>
</dbReference>
<feature type="chain" id="PRO_5036379642" description="Secreted protein" evidence="1">
    <location>
        <begin position="26"/>
        <end position="81"/>
    </location>
</feature>
<keyword evidence="1" id="KW-0732">Signal</keyword>
<evidence type="ECO:0000256" key="1">
    <source>
        <dbReference type="SAM" id="SignalP"/>
    </source>
</evidence>
<evidence type="ECO:0008006" key="8">
    <source>
        <dbReference type="Google" id="ProtNLM"/>
    </source>
</evidence>
<reference evidence="5 7" key="1">
    <citation type="submission" date="2018-09" db="EMBL/GenBank/DDBJ databases">
        <title>Genomic investigation of the strawberry pathogen Phytophthora fragariae indicates pathogenicity is determined by transcriptional variation in three key races.</title>
        <authorList>
            <person name="Adams T.M."/>
            <person name="Armitage A.D."/>
            <person name="Sobczyk M.K."/>
            <person name="Bates H.J."/>
            <person name="Dunwell J.M."/>
            <person name="Nellist C.F."/>
            <person name="Harrison R.J."/>
        </authorList>
    </citation>
    <scope>NUCLEOTIDE SEQUENCE [LARGE SCALE GENOMIC DNA]</scope>
    <source>
        <strain evidence="3 5">SCRP249</strain>
        <strain evidence="2 7">SCRP324</strain>
        <strain evidence="4 6">SCRP333</strain>
    </source>
</reference>
<gene>
    <name evidence="3" type="ORF">PR001_g28287</name>
    <name evidence="2" type="ORF">PR002_g28329</name>
    <name evidence="4" type="ORF">PR003_g31169</name>
</gene>
<comment type="caution">
    <text evidence="3">The sequence shown here is derived from an EMBL/GenBank/DDBJ whole genome shotgun (WGS) entry which is preliminary data.</text>
</comment>
<dbReference type="Proteomes" id="UP000434957">
    <property type="component" value="Unassembled WGS sequence"/>
</dbReference>
<dbReference type="AlphaFoldDB" id="A0A6A3HBC6"/>
<evidence type="ECO:0000313" key="6">
    <source>
        <dbReference type="Proteomes" id="UP000434957"/>
    </source>
</evidence>
<keyword evidence="6" id="KW-1185">Reference proteome</keyword>
<organism evidence="3 5">
    <name type="scientific">Phytophthora rubi</name>
    <dbReference type="NCBI Taxonomy" id="129364"/>
    <lineage>
        <taxon>Eukaryota</taxon>
        <taxon>Sar</taxon>
        <taxon>Stramenopiles</taxon>
        <taxon>Oomycota</taxon>
        <taxon>Peronosporomycetes</taxon>
        <taxon>Peronosporales</taxon>
        <taxon>Peronosporaceae</taxon>
        <taxon>Phytophthora</taxon>
    </lineage>
</organism>
<evidence type="ECO:0000313" key="3">
    <source>
        <dbReference type="EMBL" id="KAE8966801.1"/>
    </source>
</evidence>
<dbReference type="EMBL" id="QXFT01006329">
    <property type="protein sequence ID" value="KAE9269358.1"/>
    <property type="molecule type" value="Genomic_DNA"/>
</dbReference>
<evidence type="ECO:0000313" key="2">
    <source>
        <dbReference type="EMBL" id="KAE8966560.1"/>
    </source>
</evidence>